<protein>
    <submittedName>
        <fullName evidence="5">AraC family transcriptional regulator</fullName>
    </submittedName>
</protein>
<reference evidence="5 6" key="1">
    <citation type="submission" date="2022-09" db="EMBL/GenBank/DDBJ databases">
        <authorList>
            <person name="Han X.L."/>
            <person name="Wang Q."/>
            <person name="Lu T."/>
        </authorList>
    </citation>
    <scope>NUCLEOTIDE SEQUENCE [LARGE SCALE GENOMIC DNA]</scope>
    <source>
        <strain evidence="5 6">WQ 127069</strain>
    </source>
</reference>
<proteinExistence type="predicted"/>
<dbReference type="PANTHER" id="PTHR43280:SF28">
    <property type="entry name" value="HTH-TYPE TRANSCRIPTIONAL ACTIVATOR RHAS"/>
    <property type="match status" value="1"/>
</dbReference>
<dbReference type="RefSeq" id="WP_262685271.1">
    <property type="nucleotide sequence ID" value="NZ_JAOQIO010000077.1"/>
</dbReference>
<dbReference type="SMART" id="SM00342">
    <property type="entry name" value="HTH_ARAC"/>
    <property type="match status" value="1"/>
</dbReference>
<dbReference type="InterPro" id="IPR009057">
    <property type="entry name" value="Homeodomain-like_sf"/>
</dbReference>
<dbReference type="EMBL" id="JAOQIO010000077">
    <property type="protein sequence ID" value="MCU6794046.1"/>
    <property type="molecule type" value="Genomic_DNA"/>
</dbReference>
<dbReference type="Proteomes" id="UP001652445">
    <property type="component" value="Unassembled WGS sequence"/>
</dbReference>
<dbReference type="InterPro" id="IPR011051">
    <property type="entry name" value="RmlC_Cupin_sf"/>
</dbReference>
<dbReference type="Gene3D" id="1.10.10.60">
    <property type="entry name" value="Homeodomain-like"/>
    <property type="match status" value="2"/>
</dbReference>
<evidence type="ECO:0000313" key="6">
    <source>
        <dbReference type="Proteomes" id="UP001652445"/>
    </source>
</evidence>
<dbReference type="InterPro" id="IPR018062">
    <property type="entry name" value="HTH_AraC-typ_CS"/>
</dbReference>
<comment type="caution">
    <text evidence="5">The sequence shown here is derived from an EMBL/GenBank/DDBJ whole genome shotgun (WGS) entry which is preliminary data.</text>
</comment>
<dbReference type="SUPFAM" id="SSF51182">
    <property type="entry name" value="RmlC-like cupins"/>
    <property type="match status" value="1"/>
</dbReference>
<dbReference type="PROSITE" id="PS01124">
    <property type="entry name" value="HTH_ARAC_FAMILY_2"/>
    <property type="match status" value="1"/>
</dbReference>
<keyword evidence="3" id="KW-0804">Transcription</keyword>
<dbReference type="Pfam" id="PF12833">
    <property type="entry name" value="HTH_18"/>
    <property type="match status" value="1"/>
</dbReference>
<keyword evidence="2" id="KW-0238">DNA-binding</keyword>
<dbReference type="SUPFAM" id="SSF46689">
    <property type="entry name" value="Homeodomain-like"/>
    <property type="match status" value="2"/>
</dbReference>
<feature type="domain" description="HTH araC/xylS-type" evidence="4">
    <location>
        <begin position="149"/>
        <end position="247"/>
    </location>
</feature>
<dbReference type="PROSITE" id="PS00041">
    <property type="entry name" value="HTH_ARAC_FAMILY_1"/>
    <property type="match status" value="1"/>
</dbReference>
<evidence type="ECO:0000259" key="4">
    <source>
        <dbReference type="PROSITE" id="PS01124"/>
    </source>
</evidence>
<gene>
    <name evidence="5" type="ORF">OB236_18245</name>
</gene>
<dbReference type="Gene3D" id="2.60.120.10">
    <property type="entry name" value="Jelly Rolls"/>
    <property type="match status" value="1"/>
</dbReference>
<dbReference type="PRINTS" id="PR00032">
    <property type="entry name" value="HTHARAC"/>
</dbReference>
<sequence>MCRFEFLSHLTHPQASYVQPHQHACCELVYYVQGSGQTCIGTQTSTYVSHSYSFITPGMVHDERHLETTEVLFIGFTADTAISIDKNAIYHDDTQHSLLELLLRLKSEFTLQKQDYDKMLNLLTGELIIHLQRLWGQKSQPVLHYDHLVYTRNYMDEHYRQKIQIESLADMAGYSYDRFRHLFKERYGVAPLQYIFRKRLAYARHMLIHFNHSVAEIAFEAGFFNDAQFCSMFKRETGLTPKQFRKQNARV</sequence>
<dbReference type="InterPro" id="IPR020449">
    <property type="entry name" value="Tscrpt_reg_AraC-type_HTH"/>
</dbReference>
<name>A0ABT2UIU0_9BACL</name>
<dbReference type="InterPro" id="IPR014710">
    <property type="entry name" value="RmlC-like_jellyroll"/>
</dbReference>
<keyword evidence="6" id="KW-1185">Reference proteome</keyword>
<dbReference type="InterPro" id="IPR018060">
    <property type="entry name" value="HTH_AraC"/>
</dbReference>
<keyword evidence="1" id="KW-0805">Transcription regulation</keyword>
<accession>A0ABT2UIU0</accession>
<organism evidence="5 6">
    <name type="scientific">Paenibacillus baimaensis</name>
    <dbReference type="NCBI Taxonomy" id="2982185"/>
    <lineage>
        <taxon>Bacteria</taxon>
        <taxon>Bacillati</taxon>
        <taxon>Bacillota</taxon>
        <taxon>Bacilli</taxon>
        <taxon>Bacillales</taxon>
        <taxon>Paenibacillaceae</taxon>
        <taxon>Paenibacillus</taxon>
    </lineage>
</organism>
<evidence type="ECO:0000313" key="5">
    <source>
        <dbReference type="EMBL" id="MCU6794046.1"/>
    </source>
</evidence>
<evidence type="ECO:0000256" key="1">
    <source>
        <dbReference type="ARBA" id="ARBA00023015"/>
    </source>
</evidence>
<evidence type="ECO:0000256" key="3">
    <source>
        <dbReference type="ARBA" id="ARBA00023163"/>
    </source>
</evidence>
<evidence type="ECO:0000256" key="2">
    <source>
        <dbReference type="ARBA" id="ARBA00023125"/>
    </source>
</evidence>
<dbReference type="PANTHER" id="PTHR43280">
    <property type="entry name" value="ARAC-FAMILY TRANSCRIPTIONAL REGULATOR"/>
    <property type="match status" value="1"/>
</dbReference>